<evidence type="ECO:0008006" key="14">
    <source>
        <dbReference type="Google" id="ProtNLM"/>
    </source>
</evidence>
<evidence type="ECO:0000256" key="4">
    <source>
        <dbReference type="ARBA" id="ARBA00022692"/>
    </source>
</evidence>
<dbReference type="PANTHER" id="PTHR28012">
    <property type="entry name" value="NUCLEAR FUSION PROTEIN KAR5"/>
    <property type="match status" value="1"/>
</dbReference>
<evidence type="ECO:0000256" key="11">
    <source>
        <dbReference type="RuleBase" id="RU368082"/>
    </source>
</evidence>
<dbReference type="Pfam" id="PF04163">
    <property type="entry name" value="Tht1"/>
    <property type="match status" value="1"/>
</dbReference>
<proteinExistence type="inferred from homology"/>
<dbReference type="AlphaFoldDB" id="A0AAW0C513"/>
<keyword evidence="4" id="KW-0812">Transmembrane</keyword>
<keyword evidence="5 11" id="KW-0732">Signal</keyword>
<dbReference type="EMBL" id="JAYKXP010000060">
    <property type="protein sequence ID" value="KAK7033668.1"/>
    <property type="molecule type" value="Genomic_DNA"/>
</dbReference>
<dbReference type="Proteomes" id="UP001383192">
    <property type="component" value="Unassembled WGS sequence"/>
</dbReference>
<evidence type="ECO:0000256" key="7">
    <source>
        <dbReference type="ARBA" id="ARBA00022989"/>
    </source>
</evidence>
<keyword evidence="9" id="KW-0325">Glycoprotein</keyword>
<evidence type="ECO:0000256" key="9">
    <source>
        <dbReference type="ARBA" id="ARBA00023180"/>
    </source>
</evidence>
<dbReference type="PROSITE" id="PS51257">
    <property type="entry name" value="PROKAR_LIPOPROTEIN"/>
    <property type="match status" value="1"/>
</dbReference>
<dbReference type="PANTHER" id="PTHR28012:SF1">
    <property type="entry name" value="NUCLEAR FUSION PROTEIN KAR5"/>
    <property type="match status" value="1"/>
</dbReference>
<evidence type="ECO:0000313" key="13">
    <source>
        <dbReference type="Proteomes" id="UP001383192"/>
    </source>
</evidence>
<dbReference type="GO" id="GO:0000742">
    <property type="term" value="P:karyogamy involved in conjugation with cellular fusion"/>
    <property type="evidence" value="ECO:0007669"/>
    <property type="project" value="UniProtKB-UniRule"/>
</dbReference>
<evidence type="ECO:0000256" key="3">
    <source>
        <dbReference type="ARBA" id="ARBA00022459"/>
    </source>
</evidence>
<reference evidence="12 13" key="1">
    <citation type="submission" date="2024-01" db="EMBL/GenBank/DDBJ databases">
        <title>A draft genome for a cacao thread blight-causing isolate of Paramarasmius palmivorus.</title>
        <authorList>
            <person name="Baruah I.K."/>
            <person name="Bukari Y."/>
            <person name="Amoako-Attah I."/>
            <person name="Meinhardt L.W."/>
            <person name="Bailey B.A."/>
            <person name="Cohen S.P."/>
        </authorList>
    </citation>
    <scope>NUCLEOTIDE SEQUENCE [LARGE SCALE GENOMIC DNA]</scope>
    <source>
        <strain evidence="12 13">GH-12</strain>
    </source>
</reference>
<keyword evidence="6 11" id="KW-0256">Endoplasmic reticulum</keyword>
<comment type="function">
    <text evidence="1 11">Required for nuclear membrane fusion during karyogamy.</text>
</comment>
<comment type="caution">
    <text evidence="12">The sequence shown here is derived from an EMBL/GenBank/DDBJ whole genome shotgun (WGS) entry which is preliminary data.</text>
</comment>
<name>A0AAW0C513_9AGAR</name>
<evidence type="ECO:0000256" key="1">
    <source>
        <dbReference type="ARBA" id="ARBA00003389"/>
    </source>
</evidence>
<evidence type="ECO:0000313" key="12">
    <source>
        <dbReference type="EMBL" id="KAK7033668.1"/>
    </source>
</evidence>
<dbReference type="GO" id="GO:0031965">
    <property type="term" value="C:nuclear membrane"/>
    <property type="evidence" value="ECO:0007669"/>
    <property type="project" value="UniProtKB-SubCell"/>
</dbReference>
<keyword evidence="8" id="KW-0472">Membrane</keyword>
<protein>
    <recommendedName>
        <fullName evidence="14">Nuclear fusion protein KAR5</fullName>
    </recommendedName>
</protein>
<comment type="subcellular location">
    <subcellularLocation>
        <location evidence="11">Endoplasmic reticulum membrane</location>
    </subcellularLocation>
    <subcellularLocation>
        <location evidence="11">Nucleus membrane</location>
    </subcellularLocation>
</comment>
<accession>A0AAW0C513</accession>
<keyword evidence="3 11" id="KW-0415">Karyogamy</keyword>
<evidence type="ECO:0000256" key="8">
    <source>
        <dbReference type="ARBA" id="ARBA00023136"/>
    </source>
</evidence>
<evidence type="ECO:0000256" key="2">
    <source>
        <dbReference type="ARBA" id="ARBA00010473"/>
    </source>
</evidence>
<evidence type="ECO:0000256" key="5">
    <source>
        <dbReference type="ARBA" id="ARBA00022729"/>
    </source>
</evidence>
<dbReference type="GO" id="GO:0048288">
    <property type="term" value="P:nuclear membrane fusion involved in karyogamy"/>
    <property type="evidence" value="ECO:0007669"/>
    <property type="project" value="UniProtKB-UniRule"/>
</dbReference>
<evidence type="ECO:0000256" key="10">
    <source>
        <dbReference type="ARBA" id="ARBA00023242"/>
    </source>
</evidence>
<keyword evidence="10 11" id="KW-0539">Nucleus</keyword>
<sequence length="459" mass="52678">MVSFSLRIPPLLILGASFLLGCYGAVSNLLGGAWHENEIGALLLKRDALVEYSQRSDCFRNVADVIRLRCERLDMDEKERVEAAISMTLCELATAKHHSIPLECSSFSIKQPPSFDTQPDSRSECVSALSRSAQFWSSYSGYLREIPQLCFTFQRWHDIDIARNIYHNITVEKLAFVKLLQEQEREKAHRSEAWMNGLADLINITTYMRDISQQIEDSSIAARSRLQMIEGIAAAVSSLLKQSEHDRTLSIKRTDDALSVLTENYSILMQNLMSDLEERLNIQLGRVFAKTQDQHQMLFGALIAAEERWRYFQREFWSTRESFVQLSHLATHTALELYNIRNHTVDLHETHTQLSRAAHLLNDQMTQMNTQTQRHFDTLNNSAVALRQTLTESSETSGPPGWWRDALLAISSLVFRTDTATILEYTHSPIYRVSYAAWVALFWLMKHSLSLLTVRILKF</sequence>
<organism evidence="12 13">
    <name type="scientific">Paramarasmius palmivorus</name>
    <dbReference type="NCBI Taxonomy" id="297713"/>
    <lineage>
        <taxon>Eukaryota</taxon>
        <taxon>Fungi</taxon>
        <taxon>Dikarya</taxon>
        <taxon>Basidiomycota</taxon>
        <taxon>Agaricomycotina</taxon>
        <taxon>Agaricomycetes</taxon>
        <taxon>Agaricomycetidae</taxon>
        <taxon>Agaricales</taxon>
        <taxon>Marasmiineae</taxon>
        <taxon>Marasmiaceae</taxon>
        <taxon>Paramarasmius</taxon>
    </lineage>
</organism>
<keyword evidence="7" id="KW-1133">Transmembrane helix</keyword>
<dbReference type="InterPro" id="IPR007292">
    <property type="entry name" value="Nuclear_fusion_Kar5"/>
</dbReference>
<evidence type="ECO:0000256" key="6">
    <source>
        <dbReference type="ARBA" id="ARBA00022824"/>
    </source>
</evidence>
<comment type="similarity">
    <text evidence="2 11">Belongs to the KAR5 family.</text>
</comment>
<gene>
    <name evidence="12" type="ORF">VNI00_012668</name>
</gene>
<keyword evidence="13" id="KW-1185">Reference proteome</keyword>
<dbReference type="GO" id="GO:0005789">
    <property type="term" value="C:endoplasmic reticulum membrane"/>
    <property type="evidence" value="ECO:0007669"/>
    <property type="project" value="UniProtKB-SubCell"/>
</dbReference>